<comment type="pathway">
    <text evidence="3">Carbohydrate biosynthesis; gluconeogenesis.</text>
</comment>
<dbReference type="PANTHER" id="PTHR43030:SF1">
    <property type="entry name" value="PHOSPHOENOLPYRUVATE SYNTHASE"/>
    <property type="match status" value="1"/>
</dbReference>
<dbReference type="OrthoDB" id="9765468at2"/>
<comment type="function">
    <text evidence="2">Catalyzes the phosphorylation of pyruvate to phosphoenolpyruvate.</text>
</comment>
<dbReference type="GO" id="GO:0008986">
    <property type="term" value="F:pyruvate, water dikinase activity"/>
    <property type="evidence" value="ECO:0007669"/>
    <property type="project" value="UniProtKB-EC"/>
</dbReference>
<feature type="domain" description="Pyruvate phosphate dikinase AMP/ATP-binding" evidence="15">
    <location>
        <begin position="25"/>
        <end position="346"/>
    </location>
</feature>
<keyword evidence="7 16" id="KW-0808">Transferase</keyword>
<dbReference type="STRING" id="675635.Psed_2515"/>
<reference evidence="16 17" key="1">
    <citation type="journal article" date="2011" name="J. Bacteriol.">
        <title>Genome sequence of the 1,4-dioxane-degrading Pseudonocardia dioxanivorans strain CB1190.</title>
        <authorList>
            <person name="Sales C.M."/>
            <person name="Mahendra S."/>
            <person name="Grostern A."/>
            <person name="Parales R.E."/>
            <person name="Goodwin L.A."/>
            <person name="Woyke T."/>
            <person name="Nolan M."/>
            <person name="Lapidus A."/>
            <person name="Chertkov O."/>
            <person name="Ovchinnikova G."/>
            <person name="Sczyrba A."/>
            <person name="Alvarez-Cohen L."/>
        </authorList>
    </citation>
    <scope>NUCLEOTIDE SEQUENCE [LARGE SCALE GENOMIC DNA]</scope>
    <source>
        <strain evidence="17">ATCC 55486 / DSM 44775 / JCM 13855 / CB1190</strain>
    </source>
</reference>
<evidence type="ECO:0000256" key="11">
    <source>
        <dbReference type="ARBA" id="ARBA00022840"/>
    </source>
</evidence>
<dbReference type="KEGG" id="pdx:Psed_2515"/>
<dbReference type="eggNOG" id="COG0574">
    <property type="taxonomic scope" value="Bacteria"/>
</dbReference>
<name>F4CY96_PSEUX</name>
<keyword evidence="9" id="KW-0547">Nucleotide-binding</keyword>
<evidence type="ECO:0000313" key="17">
    <source>
        <dbReference type="Proteomes" id="UP000007809"/>
    </source>
</evidence>
<dbReference type="InterPro" id="IPR002192">
    <property type="entry name" value="PPDK_AMP/ATP-bd"/>
</dbReference>
<keyword evidence="12" id="KW-0460">Magnesium</keyword>
<dbReference type="HOGENOM" id="CLU_007308_6_0_11"/>
<dbReference type="UniPathway" id="UPA00138"/>
<evidence type="ECO:0000256" key="7">
    <source>
        <dbReference type="ARBA" id="ARBA00022679"/>
    </source>
</evidence>
<dbReference type="Pfam" id="PF01326">
    <property type="entry name" value="PPDK_N"/>
    <property type="match status" value="1"/>
</dbReference>
<organism evidence="16 17">
    <name type="scientific">Pseudonocardia dioxanivorans (strain ATCC 55486 / DSM 44775 / JCM 13855 / CB1190)</name>
    <dbReference type="NCBI Taxonomy" id="675635"/>
    <lineage>
        <taxon>Bacteria</taxon>
        <taxon>Bacillati</taxon>
        <taxon>Actinomycetota</taxon>
        <taxon>Actinomycetes</taxon>
        <taxon>Pseudonocardiales</taxon>
        <taxon>Pseudonocardiaceae</taxon>
        <taxon>Pseudonocardia</taxon>
    </lineage>
</organism>
<keyword evidence="17" id="KW-1185">Reference proteome</keyword>
<dbReference type="GO" id="GO:0046872">
    <property type="term" value="F:metal ion binding"/>
    <property type="evidence" value="ECO:0007669"/>
    <property type="project" value="UniProtKB-KW"/>
</dbReference>
<proteinExistence type="inferred from homology"/>
<evidence type="ECO:0000256" key="1">
    <source>
        <dbReference type="ARBA" id="ARBA00001946"/>
    </source>
</evidence>
<keyword evidence="16" id="KW-0670">Pyruvate</keyword>
<dbReference type="Proteomes" id="UP000007809">
    <property type="component" value="Chromosome"/>
</dbReference>
<comment type="similarity">
    <text evidence="4">Belongs to the PEP-utilizing enzyme family.</text>
</comment>
<comment type="cofactor">
    <cofactor evidence="1">
        <name>Mg(2+)</name>
        <dbReference type="ChEBI" id="CHEBI:18420"/>
    </cofactor>
</comment>
<evidence type="ECO:0000256" key="13">
    <source>
        <dbReference type="ARBA" id="ARBA00033470"/>
    </source>
</evidence>
<evidence type="ECO:0000256" key="14">
    <source>
        <dbReference type="ARBA" id="ARBA00047700"/>
    </source>
</evidence>
<evidence type="ECO:0000256" key="5">
    <source>
        <dbReference type="ARBA" id="ARBA00011996"/>
    </source>
</evidence>
<dbReference type="EC" id="2.7.9.2" evidence="5"/>
<dbReference type="AlphaFoldDB" id="F4CY96"/>
<keyword evidence="8" id="KW-0479">Metal-binding</keyword>
<evidence type="ECO:0000256" key="6">
    <source>
        <dbReference type="ARBA" id="ARBA00021623"/>
    </source>
</evidence>
<dbReference type="InterPro" id="IPR006319">
    <property type="entry name" value="PEP_synth"/>
</dbReference>
<evidence type="ECO:0000256" key="3">
    <source>
        <dbReference type="ARBA" id="ARBA00004742"/>
    </source>
</evidence>
<keyword evidence="10" id="KW-0418">Kinase</keyword>
<evidence type="ECO:0000256" key="8">
    <source>
        <dbReference type="ARBA" id="ARBA00022723"/>
    </source>
</evidence>
<evidence type="ECO:0000256" key="10">
    <source>
        <dbReference type="ARBA" id="ARBA00022777"/>
    </source>
</evidence>
<evidence type="ECO:0000259" key="15">
    <source>
        <dbReference type="Pfam" id="PF01326"/>
    </source>
</evidence>
<evidence type="ECO:0000256" key="4">
    <source>
        <dbReference type="ARBA" id="ARBA00007837"/>
    </source>
</evidence>
<evidence type="ECO:0000313" key="16">
    <source>
        <dbReference type="EMBL" id="AEA24718.1"/>
    </source>
</evidence>
<dbReference type="InterPro" id="IPR013815">
    <property type="entry name" value="ATP_grasp_subdomain_1"/>
</dbReference>
<sequence>MTGVVVDSGSVVWVDAAEPGEAVAAAGSKIGRLADLHRAGVEVPQGFAVTVDAYRRHCADAGLDPRIDAILAPLVADPAGPSEAEVGTASAAIRELFVTTPMSDALVAEITEAYEELCVRCVDVNVPTAVRSSATGEDAADASFAGIFDTYLGVSGAPRVLDAVRACWGSLFTARALAYRLRKGISHHDMPIAVGVIELIHARASGVAFSVHPVTGKPDRVVIETSWGWGEAIVQGVVDPDHIEVGKTDGRVLRYDVAHKAIVSAFDFADGRVTEVEMPARLADRRVLDDEQIGAVVEAVSAIERHYGYPVDVEWVISRHRRAGDGICIVQSRPVTVTAQEQAPVAYDPVALAQKYVFSGKPVPGR</sequence>
<dbReference type="EMBL" id="CP002593">
    <property type="protein sequence ID" value="AEA24718.1"/>
    <property type="molecule type" value="Genomic_DNA"/>
</dbReference>
<dbReference type="GO" id="GO:0006094">
    <property type="term" value="P:gluconeogenesis"/>
    <property type="evidence" value="ECO:0007669"/>
    <property type="project" value="UniProtKB-UniPathway"/>
</dbReference>
<comment type="catalytic activity">
    <reaction evidence="14">
        <text>pyruvate + ATP + H2O = phosphoenolpyruvate + AMP + phosphate + 2 H(+)</text>
        <dbReference type="Rhea" id="RHEA:11364"/>
        <dbReference type="ChEBI" id="CHEBI:15361"/>
        <dbReference type="ChEBI" id="CHEBI:15377"/>
        <dbReference type="ChEBI" id="CHEBI:15378"/>
        <dbReference type="ChEBI" id="CHEBI:30616"/>
        <dbReference type="ChEBI" id="CHEBI:43474"/>
        <dbReference type="ChEBI" id="CHEBI:58702"/>
        <dbReference type="ChEBI" id="CHEBI:456215"/>
        <dbReference type="EC" id="2.7.9.2"/>
    </reaction>
</comment>
<dbReference type="SUPFAM" id="SSF56059">
    <property type="entry name" value="Glutathione synthetase ATP-binding domain-like"/>
    <property type="match status" value="1"/>
</dbReference>
<dbReference type="PANTHER" id="PTHR43030">
    <property type="entry name" value="PHOSPHOENOLPYRUVATE SYNTHASE"/>
    <property type="match status" value="1"/>
</dbReference>
<evidence type="ECO:0000256" key="9">
    <source>
        <dbReference type="ARBA" id="ARBA00022741"/>
    </source>
</evidence>
<gene>
    <name evidence="16" type="ordered locus">Psed_2515</name>
</gene>
<evidence type="ECO:0000256" key="12">
    <source>
        <dbReference type="ARBA" id="ARBA00022842"/>
    </source>
</evidence>
<dbReference type="GO" id="GO:0005524">
    <property type="term" value="F:ATP binding"/>
    <property type="evidence" value="ECO:0007669"/>
    <property type="project" value="UniProtKB-KW"/>
</dbReference>
<dbReference type="Gene3D" id="3.30.1490.20">
    <property type="entry name" value="ATP-grasp fold, A domain"/>
    <property type="match status" value="1"/>
</dbReference>
<accession>F4CY96</accession>
<dbReference type="Gene3D" id="3.30.470.20">
    <property type="entry name" value="ATP-grasp fold, B domain"/>
    <property type="match status" value="1"/>
</dbReference>
<protein>
    <recommendedName>
        <fullName evidence="6">Phosphoenolpyruvate synthase</fullName>
        <ecNumber evidence="5">2.7.9.2</ecNumber>
    </recommendedName>
    <alternativeName>
        <fullName evidence="13">Pyruvate, water dikinase</fullName>
    </alternativeName>
</protein>
<keyword evidence="11" id="KW-0067">ATP-binding</keyword>
<evidence type="ECO:0000256" key="2">
    <source>
        <dbReference type="ARBA" id="ARBA00002988"/>
    </source>
</evidence>